<dbReference type="Gene3D" id="1.10.260.40">
    <property type="entry name" value="lambda repressor-like DNA-binding domains"/>
    <property type="match status" value="1"/>
</dbReference>
<dbReference type="AlphaFoldDB" id="A0A2T2WNJ1"/>
<dbReference type="Proteomes" id="UP000241848">
    <property type="component" value="Unassembled WGS sequence"/>
</dbReference>
<dbReference type="GO" id="GO:0003677">
    <property type="term" value="F:DNA binding"/>
    <property type="evidence" value="ECO:0007669"/>
    <property type="project" value="InterPro"/>
</dbReference>
<dbReference type="Pfam" id="PF13413">
    <property type="entry name" value="HTH_25"/>
    <property type="match status" value="1"/>
</dbReference>
<accession>A0A2T2WNJ1</accession>
<name>A0A2T2WNJ1_9FIRM</name>
<evidence type="ECO:0000313" key="4">
    <source>
        <dbReference type="Proteomes" id="UP000241848"/>
    </source>
</evidence>
<dbReference type="PANTHER" id="PTHR34475:SF1">
    <property type="entry name" value="CYTOSKELETON PROTEIN RODZ"/>
    <property type="match status" value="1"/>
</dbReference>
<dbReference type="InterPro" id="IPR010982">
    <property type="entry name" value="Lambda_DNA-bd_dom_sf"/>
</dbReference>
<keyword evidence="2" id="KW-1133">Transmembrane helix</keyword>
<dbReference type="InterPro" id="IPR050400">
    <property type="entry name" value="Bact_Cytoskel_RodZ"/>
</dbReference>
<feature type="compositionally biased region" description="Polar residues" evidence="1">
    <location>
        <begin position="158"/>
        <end position="170"/>
    </location>
</feature>
<reference evidence="3 4" key="1">
    <citation type="journal article" date="2014" name="BMC Genomics">
        <title>Comparison of environmental and isolate Sulfobacillus genomes reveals diverse carbon, sulfur, nitrogen, and hydrogen metabolisms.</title>
        <authorList>
            <person name="Justice N.B."/>
            <person name="Norman A."/>
            <person name="Brown C.T."/>
            <person name="Singh A."/>
            <person name="Thomas B.C."/>
            <person name="Banfield J.F."/>
        </authorList>
    </citation>
    <scope>NUCLEOTIDE SEQUENCE [LARGE SCALE GENOMIC DNA]</scope>
    <source>
        <strain evidence="3">AMDSBA3</strain>
    </source>
</reference>
<comment type="caution">
    <text evidence="3">The sequence shown here is derived from an EMBL/GenBank/DDBJ whole genome shotgun (WGS) entry which is preliminary data.</text>
</comment>
<feature type="region of interest" description="Disordered" evidence="1">
    <location>
        <begin position="80"/>
        <end position="129"/>
    </location>
</feature>
<evidence type="ECO:0000256" key="2">
    <source>
        <dbReference type="SAM" id="Phobius"/>
    </source>
</evidence>
<dbReference type="SUPFAM" id="SSF47413">
    <property type="entry name" value="lambda repressor-like DNA-binding domains"/>
    <property type="match status" value="1"/>
</dbReference>
<keyword evidence="2" id="KW-0812">Transmembrane</keyword>
<feature type="region of interest" description="Disordered" evidence="1">
    <location>
        <begin position="158"/>
        <end position="194"/>
    </location>
</feature>
<gene>
    <name evidence="3" type="ORF">C7B45_01965</name>
</gene>
<dbReference type="EMBL" id="PXYV01000003">
    <property type="protein sequence ID" value="PSR23802.1"/>
    <property type="molecule type" value="Genomic_DNA"/>
</dbReference>
<organism evidence="3 4">
    <name type="scientific">Sulfobacillus acidophilus</name>
    <dbReference type="NCBI Taxonomy" id="53633"/>
    <lineage>
        <taxon>Bacteria</taxon>
        <taxon>Bacillati</taxon>
        <taxon>Bacillota</taxon>
        <taxon>Clostridia</taxon>
        <taxon>Eubacteriales</taxon>
        <taxon>Clostridiales Family XVII. Incertae Sedis</taxon>
        <taxon>Sulfobacillus</taxon>
    </lineage>
</organism>
<sequence length="300" mass="32502">MADDPMSIGEYLKHSRLARRLQLEHISEELHIRSQYLAALEADEWDKLPGEVYGIGFLRSYARFLGVDADALVDYRRRLTQKQSGSAPERSTPATPVLSRRARRARAATTSARIRRARQPRDREPAAGSSGRVVLGAGLVLVALFVAGMFMLRSQPTTTSALPVTTPKSKSTSHTRHPKKPSAPSSHHHSAKPVPAAAKPIITLTGNNVPAGILTYSVSGGPLQVSLDFSGPCWVEVWKNGISSNPSGFTYAAGQTLNVSSSSSVEFWAGTRLFSLTVDHQAVSLPDPSDRVVHVTFVRS</sequence>
<evidence type="ECO:0000313" key="3">
    <source>
        <dbReference type="EMBL" id="PSR23802.1"/>
    </source>
</evidence>
<feature type="transmembrane region" description="Helical" evidence="2">
    <location>
        <begin position="133"/>
        <end position="152"/>
    </location>
</feature>
<protein>
    <submittedName>
        <fullName evidence="3">Helix-turn-helix domain-containing protein</fullName>
    </submittedName>
</protein>
<proteinExistence type="predicted"/>
<evidence type="ECO:0000256" key="1">
    <source>
        <dbReference type="SAM" id="MobiDB-lite"/>
    </source>
</evidence>
<dbReference type="PANTHER" id="PTHR34475">
    <property type="match status" value="1"/>
</dbReference>
<feature type="compositionally biased region" description="Basic residues" evidence="1">
    <location>
        <begin position="171"/>
        <end position="191"/>
    </location>
</feature>
<keyword evidence="2" id="KW-0472">Membrane</keyword>